<evidence type="ECO:0000313" key="6">
    <source>
        <dbReference type="EMBL" id="QVD57599.1"/>
    </source>
</evidence>
<keyword evidence="4" id="KW-1194">Viral DNA replication</keyword>
<dbReference type="InterPro" id="IPR003586">
    <property type="entry name" value="Hint_dom_C"/>
</dbReference>
<dbReference type="Gene3D" id="3.30.420.10">
    <property type="entry name" value="Ribonuclease H-like superfamily/Ribonuclease H"/>
    <property type="match status" value="1"/>
</dbReference>
<reference evidence="6" key="1">
    <citation type="journal article" date="2021" name="Pharmaceuticals (Basel)">
        <title>epsilon(2)-Phages Are Naturally Bred and Have a Vastly Improved Host Range in Staphylococcus aureus over Wild Type Phages.</title>
        <authorList>
            <person name="Saez Moreno D."/>
            <person name="Visram Z."/>
            <person name="Mutti M."/>
            <person name="Restrepo-Cordoba M."/>
            <person name="Hartmann S."/>
            <person name="Kremers A.I."/>
            <person name="Tisakova L."/>
            <person name="Schertler S."/>
            <person name="Wittmann J."/>
            <person name="Kalali B."/>
            <person name="Monecke S."/>
            <person name="Ehricht R."/>
            <person name="Resch G."/>
            <person name="Corsini L."/>
        </authorList>
    </citation>
    <scope>NUCLEOTIDE SEQUENCE</scope>
</reference>
<dbReference type="GO" id="GO:0006302">
    <property type="term" value="P:double-strand break repair"/>
    <property type="evidence" value="ECO:0007669"/>
    <property type="project" value="TreeGrafter"/>
</dbReference>
<keyword evidence="2" id="KW-0068">Autocatalytic cleavage</keyword>
<dbReference type="Gene3D" id="3.10.28.10">
    <property type="entry name" value="Homing endonucleases"/>
    <property type="match status" value="1"/>
</dbReference>
<dbReference type="InterPro" id="IPR012337">
    <property type="entry name" value="RNaseH-like_sf"/>
</dbReference>
<dbReference type="Pfam" id="PF14528">
    <property type="entry name" value="LAGLIDADG_3"/>
    <property type="match status" value="1"/>
</dbReference>
<evidence type="ECO:0000256" key="1">
    <source>
        <dbReference type="ARBA" id="ARBA00022705"/>
    </source>
</evidence>
<dbReference type="SMART" id="SM00305">
    <property type="entry name" value="HintC"/>
    <property type="match status" value="1"/>
</dbReference>
<evidence type="ECO:0000256" key="2">
    <source>
        <dbReference type="ARBA" id="ARBA00022813"/>
    </source>
</evidence>
<feature type="domain" description="DOD-type homing endonuclease" evidence="5">
    <location>
        <begin position="896"/>
        <end position="1033"/>
    </location>
</feature>
<dbReference type="Gene3D" id="1.10.150.20">
    <property type="entry name" value="5' to 3' exonuclease, C-terminal subdomain"/>
    <property type="match status" value="1"/>
</dbReference>
<evidence type="ECO:0000313" key="7">
    <source>
        <dbReference type="Proteomes" id="UP000676717"/>
    </source>
</evidence>
<dbReference type="GO" id="GO:0004519">
    <property type="term" value="F:endonuclease activity"/>
    <property type="evidence" value="ECO:0007669"/>
    <property type="project" value="InterPro"/>
</dbReference>
<dbReference type="InterPro" id="IPR027434">
    <property type="entry name" value="Homing_endonucl"/>
</dbReference>
<sequence>MKVLILYDYIREEHFSVSNDGSVKNVLLNTPNGRVLKQLLSNISGINRDRSTKDYDIEFLYPMVPTPIKNNYGKTIKYQDVKLSEVKPYYERMNQIIINNKYDIIIPLGKLGVKYLLNVSAIGKVRGVPNKVTITSEDKKHDVWVLPTYSIEYTNVNKNSERHVVADLKLLGKFVEQGEDVFKPKEVKYELVTSIERVREIFNKEVKNDNHDGVDITAWDLETNSLSPDREGSKPLVLSMSWENGQGVTIPLYKSDFTWENGQQDIDEILSLLKEWVASKEDIKVLHNATYDINFLMTTQGFTDFENNQDTKVGWYLAVTQEQAESLRLSDLAYEVTDVGGYDKPLEDFKEWYVLKLLRFLSDKLKEIKKENKKVVKKEYNIKANEYDTWLKNKLDNIDIELTDEDKYYGITEEQKRYLELKLTPEVITKNMLMDSEFKEVAESSPEYMSLSNKAKDYVLGTSINLINTYKDNTKVINEVDGGDFNYDWIPLELMHPYASGDTDVCRRIYCDVIEKLKEQNRPKALDLMSISYPRLIRTLARIQSNGLHCDLEYMHKNDEFYINEMEKTHQEIREHWAIQEFEETRYNLYQLALAEHEKKPSDRNKEIHEYRAKFKDEGWKFKPSSGDHKGEVLYSILGIQLPYSKETVKDKPFSNGTKEDELSWKDYKTDTKSIKMALSLVENEDNKKLLDLLIYYASLQTKRNSFTKKLPKRVNKNTHNLHGNYNSTGTACITGDSLVITDKGIKKIKDLSNNRKEKVFSSIDVGIVNRQGNLEKASHFYYSGVRNGLKITLEDGTTLTTTLNHPLLRNNYYSNTGRVLNKTKQTTKHLLDNDWVVAEDLKIGDYIKMSYNSNLYNNSYIDLDTKDFIYSKEKSITNTKSYTLPNYVSEDFAEWYGMYTADGSFSTNNGSFSIRLTNSNLEVRNRFFNLTKDLFDITPYYISNKDRSDSIEFSSIGLGRWLEHIFNMQSKALNKEIPQQILDSPKSVQQAFLKGLSLDTATEKKKYPSLYYNTVSNKMALQIRTMLMNMGIYCRYSIGKVYKNINRKVQNECYSIQITYDALDKFYDEIGFIESIKRDRVKYKSENLKALGRRNGILLYDNVLLGKIKKIEKIKDMEFFDLHVPSSHSFVANNIVNHNTSRLSSNNPNLQNLPAHTSDVNKFDYHHPIKRSFISRFKDGVILQADYSALEMRITALYTDDKEMLEMFLTGQDIHKNTASIMYGKSMKDVTAEERQASKAVAFGLIYG</sequence>
<dbReference type="Proteomes" id="UP000676717">
    <property type="component" value="Segment"/>
</dbReference>
<dbReference type="Gene3D" id="3.30.70.370">
    <property type="match status" value="1"/>
</dbReference>
<dbReference type="InterPro" id="IPR002298">
    <property type="entry name" value="DNA_polymerase_A"/>
</dbReference>
<dbReference type="GO" id="GO:0016539">
    <property type="term" value="P:intein-mediated protein splicing"/>
    <property type="evidence" value="ECO:0007669"/>
    <property type="project" value="InterPro"/>
</dbReference>
<dbReference type="InterPro" id="IPR002562">
    <property type="entry name" value="3'-5'_exonuclease_dom"/>
</dbReference>
<dbReference type="InterPro" id="IPR001098">
    <property type="entry name" value="DNA-dir_DNA_pol_A_palm_dom"/>
</dbReference>
<dbReference type="PRINTS" id="PR00868">
    <property type="entry name" value="DNAPOLI"/>
</dbReference>
<dbReference type="InterPro" id="IPR036397">
    <property type="entry name" value="RNaseH_sf"/>
</dbReference>
<dbReference type="SUPFAM" id="SSF55608">
    <property type="entry name" value="Homing endonucleases"/>
    <property type="match status" value="1"/>
</dbReference>
<dbReference type="GO" id="GO:0008408">
    <property type="term" value="F:3'-5' exonuclease activity"/>
    <property type="evidence" value="ECO:0007669"/>
    <property type="project" value="InterPro"/>
</dbReference>
<dbReference type="PANTHER" id="PTHR10133:SF27">
    <property type="entry name" value="DNA POLYMERASE NU"/>
    <property type="match status" value="1"/>
</dbReference>
<dbReference type="InterPro" id="IPR004860">
    <property type="entry name" value="LAGLIDADG_dom"/>
</dbReference>
<dbReference type="PROSITE" id="PS50818">
    <property type="entry name" value="INTEIN_C_TER"/>
    <property type="match status" value="1"/>
</dbReference>
<keyword evidence="1" id="KW-0235">DNA replication</keyword>
<dbReference type="InterPro" id="IPR036895">
    <property type="entry name" value="Uracil-DNA_glycosylase-like_sf"/>
</dbReference>
<dbReference type="InterPro" id="IPR036844">
    <property type="entry name" value="Hint_dom_sf"/>
</dbReference>
<dbReference type="InterPro" id="IPR006142">
    <property type="entry name" value="INTEIN"/>
</dbReference>
<evidence type="ECO:0000256" key="4">
    <source>
        <dbReference type="ARBA" id="ARBA00023109"/>
    </source>
</evidence>
<dbReference type="PROSITE" id="PS50817">
    <property type="entry name" value="INTEIN_N_TER"/>
    <property type="match status" value="1"/>
</dbReference>
<dbReference type="PANTHER" id="PTHR10133">
    <property type="entry name" value="DNA POLYMERASE I"/>
    <property type="match status" value="1"/>
</dbReference>
<dbReference type="Gene3D" id="3.40.470.10">
    <property type="entry name" value="Uracil-DNA glycosylase-like domain"/>
    <property type="match status" value="1"/>
</dbReference>
<dbReference type="InterPro" id="IPR030934">
    <property type="entry name" value="Intein_C"/>
</dbReference>
<dbReference type="NCBIfam" id="TIGR01445">
    <property type="entry name" value="intein_Nterm"/>
    <property type="match status" value="1"/>
</dbReference>
<dbReference type="InterPro" id="IPR003587">
    <property type="entry name" value="Hint_dom_N"/>
</dbReference>
<dbReference type="InterPro" id="IPR004042">
    <property type="entry name" value="Intein_endonuc_central"/>
</dbReference>
<dbReference type="GO" id="GO:0003677">
    <property type="term" value="F:DNA binding"/>
    <property type="evidence" value="ECO:0007669"/>
    <property type="project" value="InterPro"/>
</dbReference>
<dbReference type="EMBL" id="MW546071">
    <property type="protein sequence ID" value="QVD57599.1"/>
    <property type="molecule type" value="Genomic_DNA"/>
</dbReference>
<dbReference type="GO" id="GO:0003887">
    <property type="term" value="F:DNA-directed DNA polymerase activity"/>
    <property type="evidence" value="ECO:0007669"/>
    <property type="project" value="InterPro"/>
</dbReference>
<accession>A0A8E5NS47</accession>
<gene>
    <name evidence="6" type="ORF">PM56_054</name>
</gene>
<dbReference type="PRINTS" id="PR00379">
    <property type="entry name" value="INTEIN"/>
</dbReference>
<dbReference type="GO" id="GO:0006261">
    <property type="term" value="P:DNA-templated DNA replication"/>
    <property type="evidence" value="ECO:0007669"/>
    <property type="project" value="InterPro"/>
</dbReference>
<dbReference type="InterPro" id="IPR006141">
    <property type="entry name" value="Intein_N"/>
</dbReference>
<dbReference type="InterPro" id="IPR043502">
    <property type="entry name" value="DNA/RNA_pol_sf"/>
</dbReference>
<proteinExistence type="predicted"/>
<keyword evidence="3" id="KW-0651">Protein splicing</keyword>
<dbReference type="Pfam" id="PF00476">
    <property type="entry name" value="DNA_pol_A"/>
    <property type="match status" value="1"/>
</dbReference>
<dbReference type="GO" id="GO:0039693">
    <property type="term" value="P:viral DNA genome replication"/>
    <property type="evidence" value="ECO:0007669"/>
    <property type="project" value="UniProtKB-KW"/>
</dbReference>
<dbReference type="SUPFAM" id="SSF51294">
    <property type="entry name" value="Hedgehog/intein (Hint) domain"/>
    <property type="match status" value="1"/>
</dbReference>
<dbReference type="CDD" id="cd00081">
    <property type="entry name" value="Hint"/>
    <property type="match status" value="1"/>
</dbReference>
<protein>
    <recommendedName>
        <fullName evidence="5">DOD-type homing endonuclease domain-containing protein</fullName>
    </recommendedName>
</protein>
<evidence type="ECO:0000259" key="5">
    <source>
        <dbReference type="PROSITE" id="PS50819"/>
    </source>
</evidence>
<dbReference type="SUPFAM" id="SSF56672">
    <property type="entry name" value="DNA/RNA polymerases"/>
    <property type="match status" value="2"/>
</dbReference>
<dbReference type="SMART" id="SM00306">
    <property type="entry name" value="HintN"/>
    <property type="match status" value="1"/>
</dbReference>
<name>A0A8E5NS47_9CAUD</name>
<organism evidence="6 7">
    <name type="scientific">Staphylococcus phage PM56</name>
    <dbReference type="NCBI Taxonomy" id="2834980"/>
    <lineage>
        <taxon>Viruses</taxon>
        <taxon>Duplodnaviria</taxon>
        <taxon>Heunggongvirae</taxon>
        <taxon>Uroviricota</taxon>
        <taxon>Caudoviricetes</taxon>
        <taxon>Herelleviridae</taxon>
        <taxon>Twortvirinae</taxon>
        <taxon>Silviavirus</taxon>
        <taxon>Silviavirus remus</taxon>
    </lineage>
</organism>
<dbReference type="SUPFAM" id="SSF53098">
    <property type="entry name" value="Ribonuclease H-like"/>
    <property type="match status" value="1"/>
</dbReference>
<dbReference type="Gene3D" id="2.170.16.10">
    <property type="entry name" value="Hedgehog/Intein (Hint) domain"/>
    <property type="match status" value="2"/>
</dbReference>
<evidence type="ECO:0000256" key="3">
    <source>
        <dbReference type="ARBA" id="ARBA00023000"/>
    </source>
</evidence>
<dbReference type="Pfam" id="PF01612">
    <property type="entry name" value="DNA_pol_A_exo1"/>
    <property type="match status" value="1"/>
</dbReference>
<dbReference type="PROSITE" id="PS50819">
    <property type="entry name" value="INTEIN_ENDONUCLEASE"/>
    <property type="match status" value="1"/>
</dbReference>